<dbReference type="SUPFAM" id="SSF53098">
    <property type="entry name" value="Ribonuclease H-like"/>
    <property type="match status" value="1"/>
</dbReference>
<dbReference type="AlphaFoldDB" id="A0A4Y2GSK3"/>
<evidence type="ECO:0000313" key="1">
    <source>
        <dbReference type="EMBL" id="GBM55911.1"/>
    </source>
</evidence>
<protein>
    <submittedName>
        <fullName evidence="1">Uncharacterized protein</fullName>
    </submittedName>
</protein>
<dbReference type="Gene3D" id="3.30.420.10">
    <property type="entry name" value="Ribonuclease H-like superfamily/Ribonuclease H"/>
    <property type="match status" value="1"/>
</dbReference>
<accession>A0A4Y2GSK3</accession>
<evidence type="ECO:0000313" key="2">
    <source>
        <dbReference type="Proteomes" id="UP000499080"/>
    </source>
</evidence>
<sequence length="193" mass="21549">AEVAAIDFAAFWALENKVHINTHIDSQSSIKSLRNARSRSAIANKVKKICYFVKGSVGLTWDKAHAGDPGNKLADDHAKSAIAEGEKLEILTPYSCLKFKIENNLINDWQETWDGYDIELGRRIKDFVSKMNSKFLVFTKYLISFLSGHGPLPYYLNRFKKLNSSLCPCGSIGDVDQCVFSANTPKISIQGNQ</sequence>
<feature type="non-terminal residue" evidence="1">
    <location>
        <position position="1"/>
    </location>
</feature>
<keyword evidence="2" id="KW-1185">Reference proteome</keyword>
<dbReference type="GO" id="GO:0003676">
    <property type="term" value="F:nucleic acid binding"/>
    <property type="evidence" value="ECO:0007669"/>
    <property type="project" value="InterPro"/>
</dbReference>
<dbReference type="OrthoDB" id="6437652at2759"/>
<dbReference type="Proteomes" id="UP000499080">
    <property type="component" value="Unassembled WGS sequence"/>
</dbReference>
<dbReference type="InterPro" id="IPR012337">
    <property type="entry name" value="RNaseH-like_sf"/>
</dbReference>
<dbReference type="EMBL" id="BGPR01100359">
    <property type="protein sequence ID" value="GBM55911.1"/>
    <property type="molecule type" value="Genomic_DNA"/>
</dbReference>
<name>A0A4Y2GSK3_ARAVE</name>
<gene>
    <name evidence="1" type="ORF">AVEN_55580_1</name>
</gene>
<reference evidence="1 2" key="1">
    <citation type="journal article" date="2019" name="Sci. Rep.">
        <title>Orb-weaving spider Araneus ventricosus genome elucidates the spidroin gene catalogue.</title>
        <authorList>
            <person name="Kono N."/>
            <person name="Nakamura H."/>
            <person name="Ohtoshi R."/>
            <person name="Moran D.A.P."/>
            <person name="Shinohara A."/>
            <person name="Yoshida Y."/>
            <person name="Fujiwara M."/>
            <person name="Mori M."/>
            <person name="Tomita M."/>
            <person name="Arakawa K."/>
        </authorList>
    </citation>
    <scope>NUCLEOTIDE SEQUENCE [LARGE SCALE GENOMIC DNA]</scope>
</reference>
<dbReference type="InterPro" id="IPR036397">
    <property type="entry name" value="RNaseH_sf"/>
</dbReference>
<proteinExistence type="predicted"/>
<comment type="caution">
    <text evidence="1">The sequence shown here is derived from an EMBL/GenBank/DDBJ whole genome shotgun (WGS) entry which is preliminary data.</text>
</comment>
<organism evidence="1 2">
    <name type="scientific">Araneus ventricosus</name>
    <name type="common">Orbweaver spider</name>
    <name type="synonym">Epeira ventricosa</name>
    <dbReference type="NCBI Taxonomy" id="182803"/>
    <lineage>
        <taxon>Eukaryota</taxon>
        <taxon>Metazoa</taxon>
        <taxon>Ecdysozoa</taxon>
        <taxon>Arthropoda</taxon>
        <taxon>Chelicerata</taxon>
        <taxon>Arachnida</taxon>
        <taxon>Araneae</taxon>
        <taxon>Araneomorphae</taxon>
        <taxon>Entelegynae</taxon>
        <taxon>Araneoidea</taxon>
        <taxon>Araneidae</taxon>
        <taxon>Araneus</taxon>
    </lineage>
</organism>